<gene>
    <name evidence="3" type="ORF">GJV76_04005</name>
</gene>
<accession>A0A6I3LGJ0</accession>
<dbReference type="Gene3D" id="2.60.40.1930">
    <property type="match status" value="1"/>
</dbReference>
<keyword evidence="4" id="KW-1185">Reference proteome</keyword>
<evidence type="ECO:0000313" key="3">
    <source>
        <dbReference type="EMBL" id="MTG97303.1"/>
    </source>
</evidence>
<dbReference type="SUPFAM" id="SSF48239">
    <property type="entry name" value="Terpenoid cyclases/Protein prenyltransferases"/>
    <property type="match status" value="1"/>
</dbReference>
<dbReference type="PANTHER" id="PTHR40094">
    <property type="entry name" value="ALPHA-2-MACROGLOBULIN HOMOLOG"/>
    <property type="match status" value="1"/>
</dbReference>
<dbReference type="PANTHER" id="PTHR40094:SF1">
    <property type="entry name" value="UBIQUITIN DOMAIN-CONTAINING PROTEIN"/>
    <property type="match status" value="1"/>
</dbReference>
<dbReference type="OrthoDB" id="9767116at2"/>
<dbReference type="InterPro" id="IPR051802">
    <property type="entry name" value="YfhM-like"/>
</dbReference>
<comment type="caution">
    <text evidence="3">The sequence shown here is derived from an EMBL/GenBank/DDBJ whole genome shotgun (WGS) entry which is preliminary data.</text>
</comment>
<name>A0A6I3LGJ0_9FLAO</name>
<feature type="domain" description="Alpha-2-macroglobulin" evidence="2">
    <location>
        <begin position="1272"/>
        <end position="1362"/>
    </location>
</feature>
<comment type="similarity">
    <text evidence="1">Belongs to the protease inhibitor I39 (alpha-2-macroglobulin) family. Bacterial alpha-2-macroglobulin subfamily.</text>
</comment>
<evidence type="ECO:0000259" key="2">
    <source>
        <dbReference type="SMART" id="SM01360"/>
    </source>
</evidence>
<reference evidence="3 4" key="1">
    <citation type="submission" date="2019-11" db="EMBL/GenBank/DDBJ databases">
        <title>Genome of Strain BIT-d1.</title>
        <authorList>
            <person name="Yang Y."/>
        </authorList>
    </citation>
    <scope>NUCLEOTIDE SEQUENCE [LARGE SCALE GENOMIC DNA]</scope>
    <source>
        <strain evidence="3 4">BIT-d1</strain>
    </source>
</reference>
<dbReference type="InterPro" id="IPR008930">
    <property type="entry name" value="Terpenoid_cyclase/PrenylTrfase"/>
</dbReference>
<evidence type="ECO:0000313" key="4">
    <source>
        <dbReference type="Proteomes" id="UP000438760"/>
    </source>
</evidence>
<dbReference type="Proteomes" id="UP000438760">
    <property type="component" value="Unassembled WGS sequence"/>
</dbReference>
<dbReference type="InterPro" id="IPR041246">
    <property type="entry name" value="Bact_MG10"/>
</dbReference>
<dbReference type="InterPro" id="IPR002890">
    <property type="entry name" value="MG2"/>
</dbReference>
<dbReference type="Gene3D" id="1.50.10.20">
    <property type="match status" value="1"/>
</dbReference>
<dbReference type="GO" id="GO:0004866">
    <property type="term" value="F:endopeptidase inhibitor activity"/>
    <property type="evidence" value="ECO:0007669"/>
    <property type="project" value="InterPro"/>
</dbReference>
<dbReference type="EMBL" id="WMJX01000005">
    <property type="protein sequence ID" value="MTG97303.1"/>
    <property type="molecule type" value="Genomic_DNA"/>
</dbReference>
<proteinExistence type="inferred from homology"/>
<dbReference type="Pfam" id="PF17973">
    <property type="entry name" value="bMG10"/>
    <property type="match status" value="1"/>
</dbReference>
<dbReference type="InterPro" id="IPR037066">
    <property type="entry name" value="Plug_dom_sf"/>
</dbReference>
<dbReference type="Pfam" id="PF00207">
    <property type="entry name" value="A2M"/>
    <property type="match status" value="1"/>
</dbReference>
<dbReference type="RefSeq" id="WP_155091351.1">
    <property type="nucleotide sequence ID" value="NZ_CP102754.1"/>
</dbReference>
<organism evidence="3 4">
    <name type="scientific">Myroides albus</name>
    <dbReference type="NCBI Taxonomy" id="2562892"/>
    <lineage>
        <taxon>Bacteria</taxon>
        <taxon>Pseudomonadati</taxon>
        <taxon>Bacteroidota</taxon>
        <taxon>Flavobacteriia</taxon>
        <taxon>Flavobacteriales</taxon>
        <taxon>Flavobacteriaceae</taxon>
        <taxon>Myroides</taxon>
    </lineage>
</organism>
<protein>
    <recommendedName>
        <fullName evidence="2">Alpha-2-macroglobulin domain-containing protein</fullName>
    </recommendedName>
</protein>
<dbReference type="Pfam" id="PF01835">
    <property type="entry name" value="MG2"/>
    <property type="match status" value="1"/>
</dbReference>
<dbReference type="SMART" id="SM01360">
    <property type="entry name" value="A2M"/>
    <property type="match status" value="1"/>
</dbReference>
<dbReference type="SUPFAM" id="SSF56935">
    <property type="entry name" value="Porins"/>
    <property type="match status" value="1"/>
</dbReference>
<sequence>MKNIGMYLMLFAPIITFGQGGSNNELSKLWKNVLDKERNYEVKEMRSEVEQIIDLSRKQKDQASLLKAMFYKAKIMITTEAEQDYNVNVIMDSFEDERKSASGIYAAVIDAYIAKLYVIYKSENLYTISNRTALADKNDNSDIRFATIEMLDLQINKYYKSAIALSKQYPFTLVEDWQLLFLYDKKSSIDLSYFSVYEAIRLDYANFLKFSYDYTLSEKDIEAKTLEGEKYEKEVISDLQKRNQKDLVLYVSLYQVQNNHRLTSVDKKALYEQLLKENATHVAVNKVYAQFLYDNFSQYSVTNDFKVEGQEVLAFADKALSTLKGKITVEEEKFFTSIKQNISNAKIAIRTSTYALENKHIPLFVEYKNTDKVYVHIYANENKNNSNEFEFDLHQKEGYSYLTTQSTRVDSYELSLKKYDDYKTHASHVALHALTAGKYFIVVSSSPFDKLIDGKDNVEYIPVNVTDKVIVFGKKSLRAYNRVTGEPLANARIKVANSRSDKDDKNYWETIIVTDSKGEHDLSLDKQTGNRNFSFEGDNIIYSNRYYKNDYLNEIEDKKYSLAKTFSDRAIYRPGQIVYFKSILTSLVGVKEKIEPNKQVEVILKDVDNNSVATLKLTSNEFGSIQGSFVLPNSGRLGRYSIEVQGANGVQYLSVEEYKRPKFEVKVDKVKKPYQINDKVTVTGEAIAFSGVKISNAKVVYRIDRSIEYTFMPWYKRMSIPYYPIEQIKQGETVTDQDGKFTVDFKAIPEKEEVDKDSTQTYLYTVNVDVVDETGETHSVSSIVRVGNKSVMLDFGLGNVLTPEDLARFTISTKTLNQEDYPTTGEVALYELKSLYPTRVLNKKHYQLSDEEVYSYSEFVKLFPYLPYGNELDKKKWKEGKAIFTRGFNTKESKEITWKESNTIKSGSYVLKGKVIGANGELIEVDQLVQVVNKLDTTSPLSDLIQVEETQGTYTNGGSAIFKLRAAINQTKVLVELYALGERRSSKLVVIDKGITNIELPIKKEYKGEAIVYFTAVKDNLYQTESISITVPQDRESISIEMGTFRDKLAPGQQESWSLTIKGEQKDKVFAEVLASMYDKSLDEFTFHSMNHSFVKRKEYYDNSNYYSFRKVFDNINYPTTILYTIDSYESYYIPELIKLNTFGFSYNYYSIAEGNNISSDAILASAPPSPVKGGAVMASAMAEPGIGRVRPKGAKGVGPSLEAGELYVVDGEVRTELPAANLIAEMNVLEGNEATALYGSRAANGVILVTTKEAALQELAQIESRSNLNETAFFYPQLKTDKDGNIVFEFKAPEALTQWKFMAFAHTKDLKSAYIEKIVQTQKELMVIPHTPRFLRQGDKLNISAKVANLSGKDLNGTVALMFFDAVTMQPIDETFANSENLKAFATKKGESAVVEWAISVPETTQAVVYRVVAKSGEYSDGEESVLPVLTNNILLTEVMPIYVKEGQDKHFNFDRLESGRTNTTQDYRLTFEMTTNPLWNAVFSLPSLRDNDVKNTDGIFRQLYANVISTGIINSNPKIKRVFDQWNKSGEITSRLSKNEELRSILLAETPWLVQAEKEEDRMKRIALLFDLNEMQLDRKDKFTKLAQLQNNDGGFPWFAGSDSNLFITQSIVEGFGTLKKMGMLSGDLGFDYKTMLSNAIQYIDGEQFKSYQRQMKNKKENYAPINAQYLYVRSFFIDDIKIKEEYTTMFNYYLKNAEDADVAEDVYTRGVHAIIANRYGKTSKANKLLKSIFSQAVETDEMGTYWKNNKSGYLWYQLPIVNQVLLLEAANEINPTKYEKEIENMKVWLLKNKQTNGWSSDHATAKAIYALMGIGKSWIDAEQGVSIKIGGEPLDIVKEEQLTNGYVKQAWSKGEINPLMKSVEVKKTSPGIAYGAMYWQYFENIDKITSSSTGVRFNKQLFIKVNTDKGEVLQEITAATPVKVGDKITVRLEIEIDRDMDYVHIKDMRASGFEPTTVLSGYRWGRELSYYEETRDASTNFFISRMQRGTYVFEYDLRASSKGSFSNGITTMQSMYAPEMSAHSEGINVEIK</sequence>
<dbReference type="InterPro" id="IPR001599">
    <property type="entry name" value="Macroglobln_a2"/>
</dbReference>
<evidence type="ECO:0000256" key="1">
    <source>
        <dbReference type="ARBA" id="ARBA00010556"/>
    </source>
</evidence>
<dbReference type="Gene3D" id="2.170.130.10">
    <property type="entry name" value="TonB-dependent receptor, plug domain"/>
    <property type="match status" value="1"/>
</dbReference>